<dbReference type="InterPro" id="IPR036775">
    <property type="entry name" value="DNA_pol_Y-fam_lit_finger_sf"/>
</dbReference>
<dbReference type="Gene3D" id="3.30.70.270">
    <property type="match status" value="2"/>
</dbReference>
<dbReference type="Gene3D" id="3.30.1490.100">
    <property type="entry name" value="DNA polymerase, Y-family, little finger domain"/>
    <property type="match status" value="1"/>
</dbReference>
<feature type="compositionally biased region" description="Acidic residues" evidence="11">
    <location>
        <begin position="1024"/>
        <end position="1035"/>
    </location>
</feature>
<keyword evidence="10" id="KW-0539">Nucleus</keyword>
<dbReference type="GO" id="GO:0003684">
    <property type="term" value="F:damaged DNA binding"/>
    <property type="evidence" value="ECO:0007669"/>
    <property type="project" value="InterPro"/>
</dbReference>
<protein>
    <submittedName>
        <fullName evidence="14">Putative DNA repair protein</fullName>
    </submittedName>
</protein>
<feature type="region of interest" description="Disordered" evidence="11">
    <location>
        <begin position="1047"/>
        <end position="1074"/>
    </location>
</feature>
<dbReference type="InterPro" id="IPR001126">
    <property type="entry name" value="UmuC"/>
</dbReference>
<evidence type="ECO:0000256" key="8">
    <source>
        <dbReference type="ARBA" id="ARBA00022833"/>
    </source>
</evidence>
<feature type="compositionally biased region" description="Polar residues" evidence="11">
    <location>
        <begin position="1058"/>
        <end position="1074"/>
    </location>
</feature>
<dbReference type="InterPro" id="IPR053848">
    <property type="entry name" value="IMS_HHH_1"/>
</dbReference>
<keyword evidence="8" id="KW-0862">Zinc</keyword>
<dbReference type="GO" id="GO:0006281">
    <property type="term" value="P:DNA repair"/>
    <property type="evidence" value="ECO:0007669"/>
    <property type="project" value="UniProtKB-KW"/>
</dbReference>
<evidence type="ECO:0000259" key="12">
    <source>
        <dbReference type="PROSITE" id="PS50173"/>
    </source>
</evidence>
<feature type="compositionally biased region" description="Acidic residues" evidence="11">
    <location>
        <begin position="1119"/>
        <end position="1128"/>
    </location>
</feature>
<evidence type="ECO:0000256" key="1">
    <source>
        <dbReference type="ARBA" id="ARBA00004123"/>
    </source>
</evidence>
<feature type="region of interest" description="Disordered" evidence="11">
    <location>
        <begin position="302"/>
        <end position="480"/>
    </location>
</feature>
<feature type="domain" description="UmuC" evidence="12">
    <location>
        <begin position="529"/>
        <end position="589"/>
    </location>
</feature>
<evidence type="ECO:0000256" key="4">
    <source>
        <dbReference type="ARBA" id="ARBA00022679"/>
    </source>
</evidence>
<reference evidence="14 15" key="1">
    <citation type="journal article" date="2014" name="Nat. Commun.">
        <title>Klebsormidium flaccidum genome reveals primary factors for plant terrestrial adaptation.</title>
        <authorList>
            <person name="Hori K."/>
            <person name="Maruyama F."/>
            <person name="Fujisawa T."/>
            <person name="Togashi T."/>
            <person name="Yamamoto N."/>
            <person name="Seo M."/>
            <person name="Sato S."/>
            <person name="Yamada T."/>
            <person name="Mori H."/>
            <person name="Tajima N."/>
            <person name="Moriyama T."/>
            <person name="Ikeuchi M."/>
            <person name="Watanabe M."/>
            <person name="Wada H."/>
            <person name="Kobayashi K."/>
            <person name="Saito M."/>
            <person name="Masuda T."/>
            <person name="Sasaki-Sekimoto Y."/>
            <person name="Mashiguchi K."/>
            <person name="Awai K."/>
            <person name="Shimojima M."/>
            <person name="Masuda S."/>
            <person name="Iwai M."/>
            <person name="Nobusawa T."/>
            <person name="Narise T."/>
            <person name="Kondo S."/>
            <person name="Saito H."/>
            <person name="Sato R."/>
            <person name="Murakawa M."/>
            <person name="Ihara Y."/>
            <person name="Oshima-Yamada Y."/>
            <person name="Ohtaka K."/>
            <person name="Satoh M."/>
            <person name="Sonobe K."/>
            <person name="Ishii M."/>
            <person name="Ohtani R."/>
            <person name="Kanamori-Sato M."/>
            <person name="Honoki R."/>
            <person name="Miyazaki D."/>
            <person name="Mochizuki H."/>
            <person name="Umetsu J."/>
            <person name="Higashi K."/>
            <person name="Shibata D."/>
            <person name="Kamiya Y."/>
            <person name="Sato N."/>
            <person name="Nakamura Y."/>
            <person name="Tabata S."/>
            <person name="Ida S."/>
            <person name="Kurokawa K."/>
            <person name="Ohta H."/>
        </authorList>
    </citation>
    <scope>NUCLEOTIDE SEQUENCE [LARGE SCALE GENOMIC DNA]</scope>
    <source>
        <strain evidence="14 15">NIES-2285</strain>
    </source>
</reference>
<evidence type="ECO:0000256" key="2">
    <source>
        <dbReference type="ARBA" id="ARBA00010945"/>
    </source>
</evidence>
<keyword evidence="5" id="KW-0479">Metal-binding</keyword>
<keyword evidence="6" id="KW-0227">DNA damage</keyword>
<dbReference type="Gene3D" id="1.10.150.20">
    <property type="entry name" value="5' to 3' exonuclease, C-terminal subdomain"/>
    <property type="match status" value="1"/>
</dbReference>
<feature type="compositionally biased region" description="Polar residues" evidence="11">
    <location>
        <begin position="181"/>
        <end position="193"/>
    </location>
</feature>
<feature type="region of interest" description="Disordered" evidence="11">
    <location>
        <begin position="146"/>
        <end position="257"/>
    </location>
</feature>
<dbReference type="Proteomes" id="UP000054558">
    <property type="component" value="Unassembled WGS sequence"/>
</dbReference>
<keyword evidence="7" id="KW-0863">Zinc-finger</keyword>
<keyword evidence="4" id="KW-0808">Transferase</keyword>
<dbReference type="PANTHER" id="PTHR46404">
    <property type="entry name" value="DNA POLYMERASE IOTA"/>
    <property type="match status" value="1"/>
</dbReference>
<evidence type="ECO:0000256" key="5">
    <source>
        <dbReference type="ARBA" id="ARBA00022723"/>
    </source>
</evidence>
<proteinExistence type="inferred from homology"/>
<dbReference type="Gene3D" id="3.40.1170.60">
    <property type="match status" value="1"/>
</dbReference>
<evidence type="ECO:0000256" key="3">
    <source>
        <dbReference type="ARBA" id="ARBA00022634"/>
    </source>
</evidence>
<evidence type="ECO:0000256" key="7">
    <source>
        <dbReference type="ARBA" id="ARBA00022771"/>
    </source>
</evidence>
<evidence type="ECO:0000256" key="6">
    <source>
        <dbReference type="ARBA" id="ARBA00022763"/>
    </source>
</evidence>
<organism evidence="14 15">
    <name type="scientific">Klebsormidium nitens</name>
    <name type="common">Green alga</name>
    <name type="synonym">Ulothrix nitens</name>
    <dbReference type="NCBI Taxonomy" id="105231"/>
    <lineage>
        <taxon>Eukaryota</taxon>
        <taxon>Viridiplantae</taxon>
        <taxon>Streptophyta</taxon>
        <taxon>Klebsormidiophyceae</taxon>
        <taxon>Klebsormidiales</taxon>
        <taxon>Klebsormidiaceae</taxon>
        <taxon>Klebsormidium</taxon>
    </lineage>
</organism>
<dbReference type="SUPFAM" id="SSF100879">
    <property type="entry name" value="Lesion bypass DNA polymerase (Y-family), little finger domain"/>
    <property type="match status" value="1"/>
</dbReference>
<evidence type="ECO:0000313" key="14">
    <source>
        <dbReference type="EMBL" id="GAQ87748.1"/>
    </source>
</evidence>
<accession>A0A1Y1IHY0</accession>
<feature type="region of interest" description="Disordered" evidence="11">
    <location>
        <begin position="1257"/>
        <end position="1280"/>
    </location>
</feature>
<evidence type="ECO:0000256" key="11">
    <source>
        <dbReference type="SAM" id="MobiDB-lite"/>
    </source>
</evidence>
<dbReference type="InterPro" id="IPR041298">
    <property type="entry name" value="UBZ3"/>
</dbReference>
<keyword evidence="15" id="KW-1185">Reference proteome</keyword>
<feature type="region of interest" description="Disordered" evidence="11">
    <location>
        <begin position="1009"/>
        <end position="1035"/>
    </location>
</feature>
<feature type="compositionally biased region" description="Polar residues" evidence="11">
    <location>
        <begin position="341"/>
        <end position="376"/>
    </location>
</feature>
<dbReference type="STRING" id="105231.A0A1Y1IHY0"/>
<dbReference type="GO" id="GO:0008270">
    <property type="term" value="F:zinc ion binding"/>
    <property type="evidence" value="ECO:0007669"/>
    <property type="project" value="UniProtKB-KW"/>
</dbReference>
<evidence type="ECO:0000259" key="13">
    <source>
        <dbReference type="PROSITE" id="PS51907"/>
    </source>
</evidence>
<feature type="region of interest" description="Disordered" evidence="11">
    <location>
        <begin position="1093"/>
        <end position="1182"/>
    </location>
</feature>
<dbReference type="GO" id="GO:0005634">
    <property type="term" value="C:nucleus"/>
    <property type="evidence" value="ECO:0007669"/>
    <property type="project" value="UniProtKB-SubCell"/>
</dbReference>
<dbReference type="OrthoDB" id="5723at2759"/>
<keyword evidence="3" id="KW-0237">DNA synthesis</keyword>
<gene>
    <name evidence="14" type="ORF">KFL_003740090</name>
</gene>
<evidence type="ECO:0000256" key="10">
    <source>
        <dbReference type="ARBA" id="ARBA00023242"/>
    </source>
</evidence>
<dbReference type="PANTHER" id="PTHR46404:SF1">
    <property type="entry name" value="DNA POLYMERASE IOTA"/>
    <property type="match status" value="1"/>
</dbReference>
<dbReference type="Pfam" id="PF11799">
    <property type="entry name" value="IMS_C"/>
    <property type="match status" value="1"/>
</dbReference>
<dbReference type="OMA" id="SICHPRN"/>
<feature type="compositionally biased region" description="Basic and acidic residues" evidence="11">
    <location>
        <begin position="220"/>
        <end position="235"/>
    </location>
</feature>
<comment type="subcellular location">
    <subcellularLocation>
        <location evidence="1">Nucleus</location>
    </subcellularLocation>
</comment>
<dbReference type="PROSITE" id="PS51907">
    <property type="entry name" value="ZF_UBZ3"/>
    <property type="match status" value="1"/>
</dbReference>
<keyword evidence="9" id="KW-0234">DNA repair</keyword>
<dbReference type="GO" id="GO:0003887">
    <property type="term" value="F:DNA-directed DNA polymerase activity"/>
    <property type="evidence" value="ECO:0007669"/>
    <property type="project" value="InterPro"/>
</dbReference>
<dbReference type="Pfam" id="PF18439">
    <property type="entry name" value="zf_UBZ"/>
    <property type="match status" value="1"/>
</dbReference>
<feature type="domain" description="UBZ3-type" evidence="13">
    <location>
        <begin position="1205"/>
        <end position="1241"/>
    </location>
</feature>
<evidence type="ECO:0000313" key="15">
    <source>
        <dbReference type="Proteomes" id="UP000054558"/>
    </source>
</evidence>
<name>A0A1Y1IHY0_KLENI</name>
<evidence type="ECO:0000256" key="9">
    <source>
        <dbReference type="ARBA" id="ARBA00023204"/>
    </source>
</evidence>
<feature type="region of interest" description="Disordered" evidence="11">
    <location>
        <begin position="864"/>
        <end position="897"/>
    </location>
</feature>
<dbReference type="Pfam" id="PF00817">
    <property type="entry name" value="IMS"/>
    <property type="match status" value="2"/>
</dbReference>
<dbReference type="InterPro" id="IPR017961">
    <property type="entry name" value="DNA_pol_Y-fam_little_finger"/>
</dbReference>
<dbReference type="SUPFAM" id="SSF56672">
    <property type="entry name" value="DNA/RNA polymerases"/>
    <property type="match status" value="1"/>
</dbReference>
<feature type="region of interest" description="Disordered" evidence="11">
    <location>
        <begin position="789"/>
        <end position="830"/>
    </location>
</feature>
<dbReference type="EMBL" id="DF237323">
    <property type="protein sequence ID" value="GAQ87748.1"/>
    <property type="molecule type" value="Genomic_DNA"/>
</dbReference>
<dbReference type="PROSITE" id="PS50173">
    <property type="entry name" value="UMUC"/>
    <property type="match status" value="2"/>
</dbReference>
<sequence>MDAARAERVILHIDVDCFYAQVEESRRPELKGRPLGIYQKFLVVTCNYPARAAGVAKMCPKEDALRVCPDLVLVNGEDLTPYRAVSKRILEVMRRFGVVERRGMDEAYLDVTEEVRKRLSLAAGPNPLYRGFVGKVLAGPTENPVSGTGLVRLDPPTNSQATPRGEPGLRSVPAAKPEASASVTFSGRAQNIGSDLENDRTAREGGSPIGPTEGGGRGDGLTHIEARQDGEREVALEEPEKEAEVAFAENGRSSGERNDRVELTKRFVPPGWWPLMRPEARERGNADVIMGVDGLLLEGAQPMRAPSPETADPNNPESSLLPAGPPILPTSQSGAALAPSIPTSQAFNPENIESGTFNPRSSFHEASQCHSVQRPSLSPGFANDSSDPPLNRPVTPPGRSQYGSLAEAFGSVLKPQERSPGNIPTETGPPRKKARSEPEAGFGTKTPSWLDWRNEADPGLPTGTPSPGHISAGKTAGGKLPGHWSDVRQVRFQVPAPEGVLKTTEKLDFGADVAGSDWLLLVGSHVAVEVREAVWAEVGCRCSAGVAHNKMLAKLASPMNKPNGQTTMLAGAVADHIQNLAARKIPGIGWSYDAKLREMKVDTIGDLQKLALSELEDKFGARVGSMIYHCCRGNDTSPVEDKGPPKSLSVEDSFRACLNLKQAEGIVKALAPDYIERLDEERDDTGRRPKTLTVKWRQKGASYQGQSTSGPMPLDIVATSLPKARREEALIRSAMSLLSKAFAGKKFHLVKLNVGATNFVEEAAKGTPSLLSAWARKERSGTGAVRKDYLLEGGRGGGEEASRGDAATGTKVGEAVGGMRQNGSETGRNGVPLLQTKLEADGLQLGGVTNQEPEVALSSGVEINNTAGGSASMPEDEGENGSGVIPPESGGAGSFGNGLAADKNSFGTTEKLLREDLDVGATALLSSPYGVKSPRVSGAYAGSVLHANVGSKREARATREAAEGVKPVLGNGHAEAKAPWFANPGGLASPGEELDDRFVSAWDLEEGRFGDRGGRVPGRGFDLEAGEESDEREDLWEDLQSVRLEKRGLRADPRSVSGGPSVQGRNGESASHAPQLTNGFALGLVQQNEVKRSHPAGLRADGGLLGSDRNTFREANGANDEEQSEAVDYEAASIEAKGLEKGNPYPSRHGSSFATISPVPLSPDKAKSLTATSKQVDQARHPSGNTLVEASTSVNYGTSNQKSLAVKAGEKCSVCGESLPAEPSARREHVDFHVAMKLQKEEEKIGKLFKEVGSRTGVTKGVTSGQGKPSRVVSNGRAPKRTVQTLEALWKRS</sequence>
<dbReference type="InterPro" id="IPR043502">
    <property type="entry name" value="DNA/RNA_pol_sf"/>
</dbReference>
<dbReference type="Pfam" id="PF21999">
    <property type="entry name" value="IMS_HHH_1"/>
    <property type="match status" value="1"/>
</dbReference>
<dbReference type="InterPro" id="IPR043128">
    <property type="entry name" value="Rev_trsase/Diguanyl_cyclase"/>
</dbReference>
<comment type="similarity">
    <text evidence="2">Belongs to the DNA polymerase type-Y family.</text>
</comment>
<feature type="domain" description="UmuC" evidence="12">
    <location>
        <begin position="10"/>
        <end position="112"/>
    </location>
</feature>